<dbReference type="PANTHER" id="PTHR47534">
    <property type="entry name" value="YALI0E05731P"/>
    <property type="match status" value="1"/>
</dbReference>
<reference evidence="2 3" key="1">
    <citation type="journal article" date="2012" name="Science">
        <title>The Paleozoic origin of enzymatic lignin decomposition reconstructed from 31 fungal genomes.</title>
        <authorList>
            <person name="Floudas D."/>
            <person name="Binder M."/>
            <person name="Riley R."/>
            <person name="Barry K."/>
            <person name="Blanchette R.A."/>
            <person name="Henrissat B."/>
            <person name="Martinez A.T."/>
            <person name="Otillar R."/>
            <person name="Spatafora J.W."/>
            <person name="Yadav J.S."/>
            <person name="Aerts A."/>
            <person name="Benoit I."/>
            <person name="Boyd A."/>
            <person name="Carlson A."/>
            <person name="Copeland A."/>
            <person name="Coutinho P.M."/>
            <person name="de Vries R.P."/>
            <person name="Ferreira P."/>
            <person name="Findley K."/>
            <person name="Foster B."/>
            <person name="Gaskell J."/>
            <person name="Glotzer D."/>
            <person name="Gorecki P."/>
            <person name="Heitman J."/>
            <person name="Hesse C."/>
            <person name="Hori C."/>
            <person name="Igarashi K."/>
            <person name="Jurgens J.A."/>
            <person name="Kallen N."/>
            <person name="Kersten P."/>
            <person name="Kohler A."/>
            <person name="Kuees U."/>
            <person name="Kumar T.K.A."/>
            <person name="Kuo A."/>
            <person name="LaButti K."/>
            <person name="Larrondo L.F."/>
            <person name="Lindquist E."/>
            <person name="Ling A."/>
            <person name="Lombard V."/>
            <person name="Lucas S."/>
            <person name="Lundell T."/>
            <person name="Martin R."/>
            <person name="McLaughlin D.J."/>
            <person name="Morgenstern I."/>
            <person name="Morin E."/>
            <person name="Murat C."/>
            <person name="Nagy L.G."/>
            <person name="Nolan M."/>
            <person name="Ohm R.A."/>
            <person name="Patyshakuliyeva A."/>
            <person name="Rokas A."/>
            <person name="Ruiz-Duenas F.J."/>
            <person name="Sabat G."/>
            <person name="Salamov A."/>
            <person name="Samejima M."/>
            <person name="Schmutz J."/>
            <person name="Slot J.C."/>
            <person name="St John F."/>
            <person name="Stenlid J."/>
            <person name="Sun H."/>
            <person name="Sun S."/>
            <person name="Syed K."/>
            <person name="Tsang A."/>
            <person name="Wiebenga A."/>
            <person name="Young D."/>
            <person name="Pisabarro A."/>
            <person name="Eastwood D.C."/>
            <person name="Martin F."/>
            <person name="Cullen D."/>
            <person name="Grigoriev I.V."/>
            <person name="Hibbett D.S."/>
        </authorList>
    </citation>
    <scope>NUCLEOTIDE SEQUENCE</scope>
    <source>
        <strain evidence="3">FP-58527</strain>
    </source>
</reference>
<evidence type="ECO:0000256" key="1">
    <source>
        <dbReference type="ARBA" id="ARBA00023002"/>
    </source>
</evidence>
<dbReference type="InterPro" id="IPR052228">
    <property type="entry name" value="Sec_Metab_Biosynth_Oxidored"/>
</dbReference>
<dbReference type="Gene3D" id="3.40.50.720">
    <property type="entry name" value="NAD(P)-binding Rossmann-like Domain"/>
    <property type="match status" value="1"/>
</dbReference>
<gene>
    <name evidence="2" type="ORF">FOMPIDRAFT_1062511</name>
</gene>
<dbReference type="SUPFAM" id="SSF51735">
    <property type="entry name" value="NAD(P)-binding Rossmann-fold domains"/>
    <property type="match status" value="1"/>
</dbReference>
<dbReference type="EMBL" id="KE504198">
    <property type="protein sequence ID" value="EPS95902.1"/>
    <property type="molecule type" value="Genomic_DNA"/>
</dbReference>
<evidence type="ECO:0000313" key="2">
    <source>
        <dbReference type="EMBL" id="EPS95902.1"/>
    </source>
</evidence>
<dbReference type="GO" id="GO:0016491">
    <property type="term" value="F:oxidoreductase activity"/>
    <property type="evidence" value="ECO:0007669"/>
    <property type="project" value="UniProtKB-KW"/>
</dbReference>
<accession>S8DTH6</accession>
<dbReference type="Proteomes" id="UP000015241">
    <property type="component" value="Unassembled WGS sequence"/>
</dbReference>
<dbReference type="AlphaFoldDB" id="S8DTH6"/>
<dbReference type="Pfam" id="PF00106">
    <property type="entry name" value="adh_short"/>
    <property type="match status" value="1"/>
</dbReference>
<dbReference type="STRING" id="743788.S8DTH6"/>
<evidence type="ECO:0008006" key="4">
    <source>
        <dbReference type="Google" id="ProtNLM"/>
    </source>
</evidence>
<dbReference type="PANTHER" id="PTHR47534:SF3">
    <property type="entry name" value="ALCOHOL DEHYDROGENASE-LIKE C-TERMINAL DOMAIN-CONTAINING PROTEIN"/>
    <property type="match status" value="1"/>
</dbReference>
<protein>
    <recommendedName>
        <fullName evidence="4">NAD-binding protein</fullName>
    </recommendedName>
</protein>
<dbReference type="HOGENOM" id="CLU_044999_1_0_1"/>
<keyword evidence="1" id="KW-0560">Oxidoreductase</keyword>
<organism evidence="2 3">
    <name type="scientific">Fomitopsis schrenkii</name>
    <name type="common">Brown rot fungus</name>
    <dbReference type="NCBI Taxonomy" id="2126942"/>
    <lineage>
        <taxon>Eukaryota</taxon>
        <taxon>Fungi</taxon>
        <taxon>Dikarya</taxon>
        <taxon>Basidiomycota</taxon>
        <taxon>Agaricomycotina</taxon>
        <taxon>Agaricomycetes</taxon>
        <taxon>Polyporales</taxon>
        <taxon>Fomitopsis</taxon>
    </lineage>
</organism>
<dbReference type="eggNOG" id="KOG1208">
    <property type="taxonomic scope" value="Eukaryota"/>
</dbReference>
<keyword evidence="3" id="KW-1185">Reference proteome</keyword>
<dbReference type="InParanoid" id="S8DTH6"/>
<dbReference type="OrthoDB" id="2898509at2759"/>
<dbReference type="InterPro" id="IPR036291">
    <property type="entry name" value="NAD(P)-bd_dom_sf"/>
</dbReference>
<dbReference type="InterPro" id="IPR002347">
    <property type="entry name" value="SDR_fam"/>
</dbReference>
<proteinExistence type="predicted"/>
<evidence type="ECO:0000313" key="3">
    <source>
        <dbReference type="Proteomes" id="UP000015241"/>
    </source>
</evidence>
<sequence length="318" mass="34358">MPSLAIAREANANFSPSPSPVAIFLGGTSGIGQGTASAFARHTKGNAHIIIIGRNRNAAEAFFETFPKTPESKYEFVCCDASLIRNVAETTSALLARLPKVNYMVLTSGAIPPLWDTIRGVQHPTEEGLDHVLALAYYSRTKFMLDLLPLLQKAKDAGEDARVLNVVAAGHGGPVDYNDMGLRKTYSLRTLRPIMVTYTDMAMETLAARVPGSTFTHTFPGAVSTPLFPWWAKPLIYLVGMSMEDSGEYMLYALLNGEAGAQRRGEHGDDLGTEGYYGGDEARERVWGHTTEVIESILATGSWKTPGQDPATGVTTDA</sequence>
<name>S8DTH6_FOMSC</name>